<organism evidence="3 4">
    <name type="scientific">Plasmodium gaboni</name>
    <dbReference type="NCBI Taxonomy" id="647221"/>
    <lineage>
        <taxon>Eukaryota</taxon>
        <taxon>Sar</taxon>
        <taxon>Alveolata</taxon>
        <taxon>Apicomplexa</taxon>
        <taxon>Aconoidasida</taxon>
        <taxon>Haemosporida</taxon>
        <taxon>Plasmodiidae</taxon>
        <taxon>Plasmodium</taxon>
        <taxon>Plasmodium (Laverania)</taxon>
    </lineage>
</organism>
<dbReference type="SMART" id="SM00271">
    <property type="entry name" value="DnaJ"/>
    <property type="match status" value="1"/>
</dbReference>
<gene>
    <name evidence="3" type="ORF">PGABG01_1000900</name>
</gene>
<dbReference type="Gene3D" id="1.10.287.110">
    <property type="entry name" value="DnaJ domain"/>
    <property type="match status" value="1"/>
</dbReference>
<feature type="compositionally biased region" description="Basic residues" evidence="1">
    <location>
        <begin position="1"/>
        <end position="11"/>
    </location>
</feature>
<evidence type="ECO:0000313" key="3">
    <source>
        <dbReference type="EMBL" id="SOV14547.1"/>
    </source>
</evidence>
<evidence type="ECO:0000259" key="2">
    <source>
        <dbReference type="PROSITE" id="PS50076"/>
    </source>
</evidence>
<evidence type="ECO:0000313" key="4">
    <source>
        <dbReference type="Proteomes" id="UP000831156"/>
    </source>
</evidence>
<feature type="region of interest" description="Disordered" evidence="1">
    <location>
        <begin position="268"/>
        <end position="288"/>
    </location>
</feature>
<dbReference type="PROSITE" id="PS50076">
    <property type="entry name" value="DNAJ_2"/>
    <property type="match status" value="1"/>
</dbReference>
<dbReference type="PRINTS" id="PR00625">
    <property type="entry name" value="JDOMAIN"/>
</dbReference>
<feature type="compositionally biased region" description="Polar residues" evidence="1">
    <location>
        <begin position="12"/>
        <end position="26"/>
    </location>
</feature>
<dbReference type="CDD" id="cd06257">
    <property type="entry name" value="DnaJ"/>
    <property type="match status" value="1"/>
</dbReference>
<dbReference type="Proteomes" id="UP000831156">
    <property type="component" value="Chromosome 10"/>
</dbReference>
<accession>A0ABY1UMH1</accession>
<proteinExistence type="predicted"/>
<name>A0ABY1UMH1_9APIC</name>
<keyword evidence="4" id="KW-1185">Reference proteome</keyword>
<dbReference type="EMBL" id="LT969433">
    <property type="protein sequence ID" value="SOV14547.1"/>
    <property type="molecule type" value="Genomic_DNA"/>
</dbReference>
<feature type="domain" description="J" evidence="2">
    <location>
        <begin position="568"/>
        <end position="629"/>
    </location>
</feature>
<dbReference type="InterPro" id="IPR001623">
    <property type="entry name" value="DnaJ_domain"/>
</dbReference>
<dbReference type="InterPro" id="IPR036869">
    <property type="entry name" value="J_dom_sf"/>
</dbReference>
<feature type="region of interest" description="Disordered" evidence="1">
    <location>
        <begin position="1"/>
        <end position="26"/>
    </location>
</feature>
<evidence type="ECO:0000256" key="1">
    <source>
        <dbReference type="SAM" id="MobiDB-lite"/>
    </source>
</evidence>
<reference evidence="3" key="1">
    <citation type="submission" date="2016-09" db="EMBL/GenBank/DDBJ databases">
        <authorList>
            <consortium name="Pathogen Informatics"/>
            <person name="Sun Q."/>
            <person name="Inoue M."/>
        </authorList>
    </citation>
    <scope>NUCLEOTIDE SEQUENCE</scope>
</reference>
<protein>
    <submittedName>
        <fullName evidence="3">DnaJ protein, putative</fullName>
    </submittedName>
</protein>
<dbReference type="Pfam" id="PF00226">
    <property type="entry name" value="DnaJ"/>
    <property type="match status" value="1"/>
</dbReference>
<feature type="compositionally biased region" description="Low complexity" evidence="1">
    <location>
        <begin position="270"/>
        <end position="288"/>
    </location>
</feature>
<dbReference type="PANTHER" id="PTHR43948:SF10">
    <property type="entry name" value="MRJ, ISOFORM E"/>
    <property type="match status" value="1"/>
</dbReference>
<dbReference type="SUPFAM" id="SSF46565">
    <property type="entry name" value="Chaperone J-domain"/>
    <property type="match status" value="1"/>
</dbReference>
<sequence>MRKKNNTKKIGQKTNEPNSNNTHNETTNYFNISEIKELYNNKNNDIYEKIFDNNNNEQRGRKRKRKKENIVCENSNNLSSIYKKKQIKQTNIIYNNQNDHHHNKEPITQSESYHYLYNPSFIKRSKTNNEVNTLTNIKNININNTDQYSKNNFPYSNRKFDHTYKKSSSTYNIRDINKNNKIINESSNIQKNCNINKNYNINHSLNKYDFIRFVCSPNKSKQKVNDMDSPKKRLETKEYCKETSIINTCNHQNNKIDDVIYITNKENQDNYKNNTNQNKNKTDTNTQDENITKESQKIKNDRNIKMDKNIQAQKKKIENSSNDNIPLIDLNDEESINRLSKNFFINNKKFFINDISKDKLSNDSINKYYEYGNISPYKLGSHYMDDLSCHNKEVQSIYKTTTNSNNNNNTNDNINNNNNNNNYYNYNNIENGTNTSKHHNNVNYNNNNNINDNIKVNDLNHIKDDNNNYFTYDHTSHHGEDYINNPYDKIKTNKNLNTLRNVNIYESNVHAYPNNTYRDNNIENDYKIHRDNNMENNKYNIYSDDNKNNDLHENMNEYIKENYKTTKSLYSYLDLSYNCSNEEIKKAYKEKIKVCHPDKGGNIKEFLQLKFSYDILSDKKKRKMYDKYGNSILELLISDNIYDYNISSDEKNEEEIIDEEYIKIYELFVQKYHNISYLHNLLDLKITNSQYNHFQKLIYHFCNMDTNIFKNILYLYPIYSPNISTYNKKSNNKKNENQNNTTISFEEQTSQFSQETLSENSSISHETTTKELNIFDTIEKKNFGNLFFEINKEFDHFYKNYLIHKMKSTNQKNETQGINENVQNIYEYNNKDNNSHTLYDYNNEMETPLNSTPMKENIENKNKKNDPFFKDIQVSPVIYKIINEKNDKLMDDFYKWFEYFFDQSENDQQQKIQQNWETNKIDTDIYTDKNNNCNENNNTCCDYIRIEEKQKNIANDCMHNNNVPYIYEHLNKPNIKQNNHYTIDEKQNKHVNLYNIYQNDNNFYDLCNETPHHSIKKKSKSIKTPIIYKNNMEESQRIAYSSFEKKTYHSSYNLHNKEHKFINHPYYSPIKTNIRTNRLSPYIYSEEQSINKTNHNHIYNHTLNVEEKYGFNLFKKSDHKIKDLTHDFNYIYIGNNMNNQSNENQNKEETKKKKKKNFVFFLFIKQECINNFLKIKLLIHKMKEKKNNLKLISLFQNQIDKYMKNMEYILLLTTYKEELIPLNDFYLLDKNIYTKRFYCIPIYIKKNNLLIRPNFFHIKWIVYTLQSLIFCNFFFKKINKYMCTYPFFNYKYTHFKKYINQHNEQENNDENDITTINTNFYDNYIFFQHYIIKNKMKYVKYFPHHLMLNFKDLQSTNMKDNKNVHIHISPIFVLTPNKIYPSVDNKMN</sequence>
<dbReference type="PANTHER" id="PTHR43948">
    <property type="entry name" value="DNAJ HOMOLOG SUBFAMILY B"/>
    <property type="match status" value="1"/>
</dbReference>